<dbReference type="InterPro" id="IPR036388">
    <property type="entry name" value="WH-like_DNA-bd_sf"/>
</dbReference>
<dbReference type="RefSeq" id="WP_279929292.1">
    <property type="nucleotide sequence ID" value="NZ_JARWBG010000020.1"/>
</dbReference>
<evidence type="ECO:0000313" key="4">
    <source>
        <dbReference type="EMBL" id="MDH2390673.1"/>
    </source>
</evidence>
<dbReference type="Pfam" id="PF00196">
    <property type="entry name" value="GerE"/>
    <property type="match status" value="1"/>
</dbReference>
<dbReference type="SUPFAM" id="SSF52540">
    <property type="entry name" value="P-loop containing nucleoside triphosphate hydrolases"/>
    <property type="match status" value="1"/>
</dbReference>
<dbReference type="PROSITE" id="PS50043">
    <property type="entry name" value="HTH_LUXR_2"/>
    <property type="match status" value="1"/>
</dbReference>
<dbReference type="SUPFAM" id="SSF46894">
    <property type="entry name" value="C-terminal effector domain of the bipartite response regulators"/>
    <property type="match status" value="1"/>
</dbReference>
<dbReference type="InterPro" id="IPR041664">
    <property type="entry name" value="AAA_16"/>
</dbReference>
<evidence type="ECO:0000256" key="1">
    <source>
        <dbReference type="ARBA" id="ARBA00022741"/>
    </source>
</evidence>
<keyword evidence="2" id="KW-0067">ATP-binding</keyword>
<organism evidence="4 5">
    <name type="scientific">Streptomyces chengmaiensis</name>
    <dbReference type="NCBI Taxonomy" id="3040919"/>
    <lineage>
        <taxon>Bacteria</taxon>
        <taxon>Bacillati</taxon>
        <taxon>Actinomycetota</taxon>
        <taxon>Actinomycetes</taxon>
        <taxon>Kitasatosporales</taxon>
        <taxon>Streptomycetaceae</taxon>
        <taxon>Streptomyces</taxon>
    </lineage>
</organism>
<comment type="caution">
    <text evidence="4">The sequence shown here is derived from an EMBL/GenBank/DDBJ whole genome shotgun (WGS) entry which is preliminary data.</text>
</comment>
<accession>A0ABT6HPM1</accession>
<dbReference type="Proteomes" id="UP001223144">
    <property type="component" value="Unassembled WGS sequence"/>
</dbReference>
<keyword evidence="1" id="KW-0547">Nucleotide-binding</keyword>
<proteinExistence type="predicted"/>
<gene>
    <name evidence="4" type="ORF">QCN29_18140</name>
</gene>
<evidence type="ECO:0000313" key="5">
    <source>
        <dbReference type="Proteomes" id="UP001223144"/>
    </source>
</evidence>
<dbReference type="InterPro" id="IPR027417">
    <property type="entry name" value="P-loop_NTPase"/>
</dbReference>
<dbReference type="CDD" id="cd06170">
    <property type="entry name" value="LuxR_C_like"/>
    <property type="match status" value="1"/>
</dbReference>
<feature type="domain" description="HTH luxR-type" evidence="3">
    <location>
        <begin position="891"/>
        <end position="956"/>
    </location>
</feature>
<name>A0ABT6HPM1_9ACTN</name>
<dbReference type="EMBL" id="JARWBG010000020">
    <property type="protein sequence ID" value="MDH2390673.1"/>
    <property type="molecule type" value="Genomic_DNA"/>
</dbReference>
<dbReference type="Gene3D" id="1.10.10.10">
    <property type="entry name" value="Winged helix-like DNA-binding domain superfamily/Winged helix DNA-binding domain"/>
    <property type="match status" value="1"/>
</dbReference>
<keyword evidence="5" id="KW-1185">Reference proteome</keyword>
<dbReference type="PANTHER" id="PTHR16305">
    <property type="entry name" value="TESTICULAR SOLUBLE ADENYLYL CYCLASE"/>
    <property type="match status" value="1"/>
</dbReference>
<evidence type="ECO:0000256" key="2">
    <source>
        <dbReference type="ARBA" id="ARBA00022840"/>
    </source>
</evidence>
<protein>
    <submittedName>
        <fullName evidence="4">AAA family ATPase</fullName>
    </submittedName>
</protein>
<dbReference type="Gene3D" id="3.40.50.300">
    <property type="entry name" value="P-loop containing nucleotide triphosphate hydrolases"/>
    <property type="match status" value="1"/>
</dbReference>
<sequence>MRIGPGHAAVATGGSFRFVGRQREFGLLLNALRHPPAVVLVEGEAGIGKSRLVHEAVRSAEDRRVLTGFCHPLREPFPFGPVVDALRKAGRWLPPPGRIPATAGALARLLPDLAERLPPPPQRPEDAQSERHQLVVAVRSFLEALGPAVLVVEDLHWVDEATRELLLLLTRDLPEQLSMVLTYRAEDLPVDTPVLGAAYRRPPGTGGTVIRLDPLSERDVRDLAFAVLGPRATPALGHVLYHRSEGLPLVAEEDLITLCEHGQLLGGGDLAAGLEQAEVPTSLREAITERLAALSPAGAAIADAAAVLAVPAPEPLLTSVAGLDADAGTKGLTEALRSSVLRETGSGQYVFRHFLAQQAAYQHIPGPQRTRLHRRALEALEAQSPPPLVQIAHHTLALGDRAAWLRQAEAAADQAVALGDQGTAAALLHQILDQPQPDVELRSRAALALARIAVNGVDYTANAAVLRRILADPQLPVAARGDIRLTLGIIMISHVGDRAGFQQLEAAVEELGSRPERAARGMAALAMNEQNGASDHAWTWLGRAEDTIRDSPDEAIRATVRATRLTLLAREGNAAVWALLERLPRRPDDTEVLRQTVRALYNVGEIAIELGHDHRASALLEESRELARRAGIPYLECYSRIALLRLAGLAGHWTDLEQRFAALGDEFPDIRMATAERAMVNARLMAAHGQYARALEWLDAAAASGERESQVTMACRAAAEIAAIRLAQGKPVAASATADSAVAALRRAGAWARATGLVPVAVEAALARGDREAAGHLARDAESGLRGRDAPGAVAELHLIRGLLSDEDAEAAAEQFGRARDMWRQIGRPYESAHAAERQGRALGRSHPNAVVEHLTQAADAYERLGATSDAARCQRTLRELGLARPSPRGRRGYGDQLSPRERQVAELLARGATNQDIAQALFLSPRTIEQHVAHVLKKLGVTRKNVRNAISGETR</sequence>
<dbReference type="SMART" id="SM00421">
    <property type="entry name" value="HTH_LUXR"/>
    <property type="match status" value="1"/>
</dbReference>
<dbReference type="InterPro" id="IPR000792">
    <property type="entry name" value="Tscrpt_reg_LuxR_C"/>
</dbReference>
<evidence type="ECO:0000259" key="3">
    <source>
        <dbReference type="PROSITE" id="PS50043"/>
    </source>
</evidence>
<dbReference type="Pfam" id="PF13191">
    <property type="entry name" value="AAA_16"/>
    <property type="match status" value="1"/>
</dbReference>
<dbReference type="InterPro" id="IPR016032">
    <property type="entry name" value="Sig_transdc_resp-reg_C-effctor"/>
</dbReference>
<reference evidence="4 5" key="1">
    <citation type="submission" date="2023-04" db="EMBL/GenBank/DDBJ databases">
        <title>Streptomyces chengmaiensis sp. nov. isolated from the stem of mangrove plant in Hainan.</title>
        <authorList>
            <person name="Huang X."/>
            <person name="Zhou S."/>
            <person name="Chu X."/>
            <person name="Xie Y."/>
            <person name="Lin Y."/>
        </authorList>
    </citation>
    <scope>NUCLEOTIDE SEQUENCE [LARGE SCALE GENOMIC DNA]</scope>
    <source>
        <strain evidence="4 5">HNM0663</strain>
    </source>
</reference>
<dbReference type="PANTHER" id="PTHR16305:SF35">
    <property type="entry name" value="TRANSCRIPTIONAL ACTIVATOR DOMAIN"/>
    <property type="match status" value="1"/>
</dbReference>
<dbReference type="PRINTS" id="PR00038">
    <property type="entry name" value="HTHLUXR"/>
</dbReference>
<dbReference type="PROSITE" id="PS00622">
    <property type="entry name" value="HTH_LUXR_1"/>
    <property type="match status" value="1"/>
</dbReference>